<accession>A0A9X2JJ66</accession>
<keyword evidence="3" id="KW-1185">Reference proteome</keyword>
<feature type="transmembrane region" description="Helical" evidence="1">
    <location>
        <begin position="37"/>
        <end position="60"/>
    </location>
</feature>
<evidence type="ECO:0000313" key="2">
    <source>
        <dbReference type="EMBL" id="MCO6047277.1"/>
    </source>
</evidence>
<evidence type="ECO:0000313" key="3">
    <source>
        <dbReference type="Proteomes" id="UP001155241"/>
    </source>
</evidence>
<dbReference type="RefSeq" id="WP_252855390.1">
    <property type="nucleotide sequence ID" value="NZ_JAMXLR010000091.1"/>
</dbReference>
<protein>
    <submittedName>
        <fullName evidence="2">Uncharacterized protein</fullName>
    </submittedName>
</protein>
<proteinExistence type="predicted"/>
<reference evidence="2" key="1">
    <citation type="submission" date="2022-06" db="EMBL/GenBank/DDBJ databases">
        <title>Aeoliella straminimaris, a novel planctomycete from sediments.</title>
        <authorList>
            <person name="Vitorino I.R."/>
            <person name="Lage O.M."/>
        </authorList>
    </citation>
    <scope>NUCLEOTIDE SEQUENCE</scope>
    <source>
        <strain evidence="2">ICT_H6.2</strain>
    </source>
</reference>
<comment type="caution">
    <text evidence="2">The sequence shown here is derived from an EMBL/GenBank/DDBJ whole genome shotgun (WGS) entry which is preliminary data.</text>
</comment>
<keyword evidence="1" id="KW-0472">Membrane</keyword>
<keyword evidence="1" id="KW-0812">Transmembrane</keyword>
<dbReference type="Proteomes" id="UP001155241">
    <property type="component" value="Unassembled WGS sequence"/>
</dbReference>
<dbReference type="AlphaFoldDB" id="A0A9X2JJ66"/>
<dbReference type="EMBL" id="JAMXLR010000091">
    <property type="protein sequence ID" value="MCO6047277.1"/>
    <property type="molecule type" value="Genomic_DNA"/>
</dbReference>
<gene>
    <name evidence="2" type="ORF">NG895_25535</name>
</gene>
<keyword evidence="1" id="KW-1133">Transmembrane helix</keyword>
<evidence type="ECO:0000256" key="1">
    <source>
        <dbReference type="SAM" id="Phobius"/>
    </source>
</evidence>
<feature type="transmembrane region" description="Helical" evidence="1">
    <location>
        <begin position="7"/>
        <end position="25"/>
    </location>
</feature>
<name>A0A9X2JJ66_9BACT</name>
<sequence length="196" mass="22018">MLWPLELPFKITCVLFAALILLAVAMAPNMKWKRGRVFRLSLAIAALLFIPSCSGIMAVLDSQRFGVFQHATFDDVNDPRVESWLPSAATDIRLQKWMGGFKAKYSITNADLKKFMDRLWQKHGQYSTMSRAQIQTQLDSGRLIDTPPPGVDDDPADWPPLTNPAVYMSPQAANGAGFTIWYSIEDGVVYQEAAYW</sequence>
<organism evidence="2 3">
    <name type="scientific">Aeoliella straminimaris</name>
    <dbReference type="NCBI Taxonomy" id="2954799"/>
    <lineage>
        <taxon>Bacteria</taxon>
        <taxon>Pseudomonadati</taxon>
        <taxon>Planctomycetota</taxon>
        <taxon>Planctomycetia</taxon>
        <taxon>Pirellulales</taxon>
        <taxon>Lacipirellulaceae</taxon>
        <taxon>Aeoliella</taxon>
    </lineage>
</organism>